<protein>
    <submittedName>
        <fullName evidence="3">Uncharacterized protein</fullName>
    </submittedName>
</protein>
<dbReference type="WBParaSite" id="nRc.2.0.1.t40261-RA">
    <property type="protein sequence ID" value="nRc.2.0.1.t40261-RA"/>
    <property type="gene ID" value="nRc.2.0.1.g40261"/>
</dbReference>
<dbReference type="Proteomes" id="UP000887565">
    <property type="component" value="Unplaced"/>
</dbReference>
<evidence type="ECO:0000256" key="1">
    <source>
        <dbReference type="SAM" id="MobiDB-lite"/>
    </source>
</evidence>
<organism evidence="2 3">
    <name type="scientific">Romanomermis culicivorax</name>
    <name type="common">Nematode worm</name>
    <dbReference type="NCBI Taxonomy" id="13658"/>
    <lineage>
        <taxon>Eukaryota</taxon>
        <taxon>Metazoa</taxon>
        <taxon>Ecdysozoa</taxon>
        <taxon>Nematoda</taxon>
        <taxon>Enoplea</taxon>
        <taxon>Dorylaimia</taxon>
        <taxon>Mermithida</taxon>
        <taxon>Mermithoidea</taxon>
        <taxon>Mermithidae</taxon>
        <taxon>Romanomermis</taxon>
    </lineage>
</organism>
<proteinExistence type="predicted"/>
<sequence length="153" mass="17053">MAQRLSFIPTTNASKDNKDKKHGNARLQKFPINLQEYDYKVEYIKGKDNACPDILSWKDDCKKQPVPSTEELASKIFDSQFHSASGILDAHPTVTNISSVEMLPPFPNTANINVITWAMPKQHADQATLAACQLPPAKFQPLTVKAISITMRV</sequence>
<evidence type="ECO:0000313" key="2">
    <source>
        <dbReference type="Proteomes" id="UP000887565"/>
    </source>
</evidence>
<evidence type="ECO:0000313" key="3">
    <source>
        <dbReference type="WBParaSite" id="nRc.2.0.1.t40261-RA"/>
    </source>
</evidence>
<name>A0A915KN96_ROMCU</name>
<keyword evidence="2" id="KW-1185">Reference proteome</keyword>
<dbReference type="AlphaFoldDB" id="A0A915KN96"/>
<accession>A0A915KN96</accession>
<feature type="region of interest" description="Disordered" evidence="1">
    <location>
        <begin position="1"/>
        <end position="23"/>
    </location>
</feature>
<reference evidence="3" key="1">
    <citation type="submission" date="2022-11" db="UniProtKB">
        <authorList>
            <consortium name="WormBaseParasite"/>
        </authorList>
    </citation>
    <scope>IDENTIFICATION</scope>
</reference>